<dbReference type="OrthoDB" id="4556376at2759"/>
<evidence type="ECO:0000256" key="1">
    <source>
        <dbReference type="SAM" id="SignalP"/>
    </source>
</evidence>
<sequence length="97" mass="10808">MKFLSVFFALAPGLAVSSPAVRPREEDTTCNPYTDWGHTQGTKSYFCVTLAQWPQVDYHCASYKSADFCSGKIYCEPSNPCGGNQVYYYGICIQLVN</sequence>
<evidence type="ECO:0000313" key="2">
    <source>
        <dbReference type="EMBL" id="KAF4335189.1"/>
    </source>
</evidence>
<feature type="signal peptide" evidence="1">
    <location>
        <begin position="1"/>
        <end position="15"/>
    </location>
</feature>
<dbReference type="EMBL" id="PVQB02000579">
    <property type="protein sequence ID" value="KAF4335189.1"/>
    <property type="molecule type" value="Genomic_DNA"/>
</dbReference>
<gene>
    <name evidence="2" type="ORF">FBEOM_10933</name>
</gene>
<feature type="non-terminal residue" evidence="2">
    <location>
        <position position="97"/>
    </location>
</feature>
<feature type="chain" id="PRO_5040203275" evidence="1">
    <location>
        <begin position="16"/>
        <end position="97"/>
    </location>
</feature>
<protein>
    <submittedName>
        <fullName evidence="2">Uncharacterized protein</fullName>
    </submittedName>
</protein>
<dbReference type="AlphaFoldDB" id="A0A9P5DUF3"/>
<reference evidence="2" key="1">
    <citation type="journal article" date="2017" name="Mycologia">
        <title>Fusarium algeriense, sp. nov., a novel toxigenic crown rot pathogen of durum wheat from Algeria is nested in the Fusarium burgessii species complex.</title>
        <authorList>
            <person name="Laraba I."/>
            <person name="Keddad A."/>
            <person name="Boureghda H."/>
            <person name="Abdallah N."/>
            <person name="Vaughan M.M."/>
            <person name="Proctor R.H."/>
            <person name="Busman M."/>
            <person name="O'Donnell K."/>
        </authorList>
    </citation>
    <scope>NUCLEOTIDE SEQUENCE</scope>
    <source>
        <strain evidence="2">NRRL 25174</strain>
    </source>
</reference>
<name>A0A9P5DUF3_9HYPO</name>
<evidence type="ECO:0000313" key="3">
    <source>
        <dbReference type="Proteomes" id="UP000730481"/>
    </source>
</evidence>
<proteinExistence type="predicted"/>
<organism evidence="2 3">
    <name type="scientific">Fusarium beomiforme</name>
    <dbReference type="NCBI Taxonomy" id="44412"/>
    <lineage>
        <taxon>Eukaryota</taxon>
        <taxon>Fungi</taxon>
        <taxon>Dikarya</taxon>
        <taxon>Ascomycota</taxon>
        <taxon>Pezizomycotina</taxon>
        <taxon>Sordariomycetes</taxon>
        <taxon>Hypocreomycetidae</taxon>
        <taxon>Hypocreales</taxon>
        <taxon>Nectriaceae</taxon>
        <taxon>Fusarium</taxon>
        <taxon>Fusarium burgessii species complex</taxon>
    </lineage>
</organism>
<reference evidence="2" key="2">
    <citation type="submission" date="2020-02" db="EMBL/GenBank/DDBJ databases">
        <title>Identification and distribution of gene clusters putatively required for synthesis of sphingolipid metabolism inhibitors in phylogenetically diverse species of the filamentous fungus Fusarium.</title>
        <authorList>
            <person name="Kim H.-S."/>
            <person name="Busman M."/>
            <person name="Brown D.W."/>
            <person name="Divon H."/>
            <person name="Uhlig S."/>
            <person name="Proctor R.H."/>
        </authorList>
    </citation>
    <scope>NUCLEOTIDE SEQUENCE</scope>
    <source>
        <strain evidence="2">NRRL 25174</strain>
    </source>
</reference>
<dbReference type="Proteomes" id="UP000730481">
    <property type="component" value="Unassembled WGS sequence"/>
</dbReference>
<keyword evidence="3" id="KW-1185">Reference proteome</keyword>
<comment type="caution">
    <text evidence="2">The sequence shown here is derived from an EMBL/GenBank/DDBJ whole genome shotgun (WGS) entry which is preliminary data.</text>
</comment>
<accession>A0A9P5DUF3</accession>
<keyword evidence="1" id="KW-0732">Signal</keyword>